<dbReference type="PANTHER" id="PTHR35861">
    <property type="match status" value="1"/>
</dbReference>
<dbReference type="Gene3D" id="3.40.50.11780">
    <property type="match status" value="1"/>
</dbReference>
<evidence type="ECO:0000259" key="2">
    <source>
        <dbReference type="Pfam" id="PF04984"/>
    </source>
</evidence>
<protein>
    <submittedName>
        <fullName evidence="4">Major tail sheath protein</fullName>
    </submittedName>
</protein>
<evidence type="ECO:0000259" key="3">
    <source>
        <dbReference type="Pfam" id="PF22671"/>
    </source>
</evidence>
<dbReference type="Pfam" id="PF04984">
    <property type="entry name" value="Phage_sheath_1"/>
    <property type="match status" value="1"/>
</dbReference>
<keyword evidence="5" id="KW-1185">Reference proteome</keyword>
<dbReference type="InterPro" id="IPR052042">
    <property type="entry name" value="Tail_sheath_structural"/>
</dbReference>
<dbReference type="PANTHER" id="PTHR35861:SF1">
    <property type="entry name" value="PHAGE TAIL SHEATH PROTEIN"/>
    <property type="match status" value="1"/>
</dbReference>
<dbReference type="InterPro" id="IPR035089">
    <property type="entry name" value="Phage_sheath_subtilisin"/>
</dbReference>
<proteinExistence type="inferred from homology"/>
<sequence>MAEQFLHGVEVAEISSGPRTIRTTKSSVIGLIGTAPDADNTVFPLNKPVLIVGSRREAAKLGATGTLPMAINGIFDQIGAMVIVVRVEEGEDEAETIANIIGGVDAQTGDYKGVQAFLSAESIVHSAPRILIAPGFTHQRPNNQANPVISSMLAIADRLRAVIIADGPNTNDQDAITWRKDFGHARVYVVNPWVKIFTGHEEVVPPSPYVAGLIARSDNENGFWWSPSNQEIYGIVGTARPVDFTLGGYQLPSKFSERK</sequence>
<gene>
    <name evidence="4" type="ORF">K737_301234</name>
</gene>
<dbReference type="EMBL" id="ARPM03000202">
    <property type="protein sequence ID" value="ETZ04397.1"/>
    <property type="molecule type" value="Genomic_DNA"/>
</dbReference>
<comment type="similarity">
    <text evidence="1">Belongs to the myoviridae tail sheath protein family.</text>
</comment>
<name>A0A061JGM3_9PROT</name>
<dbReference type="AlphaFoldDB" id="A0A061JGM3"/>
<dbReference type="Pfam" id="PF22671">
    <property type="entry name" value="Gp18_domIII_N"/>
    <property type="match status" value="1"/>
</dbReference>
<evidence type="ECO:0000313" key="5">
    <source>
        <dbReference type="Proteomes" id="UP000026922"/>
    </source>
</evidence>
<organism evidence="4 5">
    <name type="scientific">Holospora undulata HU1</name>
    <dbReference type="NCBI Taxonomy" id="1321371"/>
    <lineage>
        <taxon>Bacteria</taxon>
        <taxon>Pseudomonadati</taxon>
        <taxon>Pseudomonadota</taxon>
        <taxon>Alphaproteobacteria</taxon>
        <taxon>Holosporales</taxon>
        <taxon>Holosporaceae</taxon>
        <taxon>Holospora</taxon>
    </lineage>
</organism>
<evidence type="ECO:0000313" key="4">
    <source>
        <dbReference type="EMBL" id="ETZ04397.1"/>
    </source>
</evidence>
<reference evidence="4 5" key="1">
    <citation type="journal article" date="2013" name="Genome Announc.">
        <title>Draft Genome Sequence of Holospora undulata Strain HU1, a Micronucleus-Specific Symbiont of the Ciliate Paramecium caudatum.</title>
        <authorList>
            <person name="Dohra H."/>
            <person name="Suzuki H."/>
            <person name="Suzuki T."/>
            <person name="Tanaka K."/>
            <person name="Fujishima M."/>
        </authorList>
    </citation>
    <scope>NUCLEOTIDE SEQUENCE [LARGE SCALE GENOMIC DNA]</scope>
    <source>
        <strain evidence="4 5">HU1</strain>
    </source>
</reference>
<feature type="domain" description="Tail sheath protein Gp18-like" evidence="3">
    <location>
        <begin position="28"/>
        <end position="87"/>
    </location>
</feature>
<accession>A0A061JGM3</accession>
<dbReference type="Proteomes" id="UP000026922">
    <property type="component" value="Unassembled WGS sequence"/>
</dbReference>
<comment type="caution">
    <text evidence="4">The sequence shown here is derived from an EMBL/GenBank/DDBJ whole genome shotgun (WGS) entry which is preliminary data.</text>
</comment>
<evidence type="ECO:0000256" key="1">
    <source>
        <dbReference type="ARBA" id="ARBA00008005"/>
    </source>
</evidence>
<dbReference type="InterPro" id="IPR054564">
    <property type="entry name" value="Gp18_domIII_N"/>
</dbReference>
<feature type="domain" description="Tail sheath protein subtilisin-like" evidence="2">
    <location>
        <begin position="116"/>
        <end position="243"/>
    </location>
</feature>